<feature type="compositionally biased region" description="Basic and acidic residues" evidence="1">
    <location>
        <begin position="38"/>
        <end position="53"/>
    </location>
</feature>
<proteinExistence type="predicted"/>
<dbReference type="Pfam" id="PF18856">
    <property type="entry name" value="baeRF_family12"/>
    <property type="match status" value="1"/>
</dbReference>
<dbReference type="InterPro" id="IPR041374">
    <property type="entry name" value="BaeRF_family12"/>
</dbReference>
<comment type="caution">
    <text evidence="2">The sequence shown here is derived from an EMBL/GenBank/DDBJ whole genome shotgun (WGS) entry which is preliminary data.</text>
</comment>
<name>A0ABQ5V704_9PROT</name>
<organism evidence="2 3">
    <name type="scientific">Algimonas ampicilliniresistens</name>
    <dbReference type="NCBI Taxonomy" id="1298735"/>
    <lineage>
        <taxon>Bacteria</taxon>
        <taxon>Pseudomonadati</taxon>
        <taxon>Pseudomonadota</taxon>
        <taxon>Alphaproteobacteria</taxon>
        <taxon>Maricaulales</taxon>
        <taxon>Robiginitomaculaceae</taxon>
        <taxon>Algimonas</taxon>
    </lineage>
</organism>
<keyword evidence="3" id="KW-1185">Reference proteome</keyword>
<evidence type="ECO:0000256" key="1">
    <source>
        <dbReference type="SAM" id="MobiDB-lite"/>
    </source>
</evidence>
<accession>A0ABQ5V704</accession>
<dbReference type="RefSeq" id="WP_284386928.1">
    <property type="nucleotide sequence ID" value="NZ_BSNK01000001.1"/>
</dbReference>
<dbReference type="Proteomes" id="UP001161391">
    <property type="component" value="Unassembled WGS sequence"/>
</dbReference>
<protein>
    <submittedName>
        <fullName evidence="2">Host attachment protein</fullName>
    </submittedName>
</protein>
<feature type="region of interest" description="Disordered" evidence="1">
    <location>
        <begin position="38"/>
        <end position="60"/>
    </location>
</feature>
<gene>
    <name evidence="2" type="ORF">GCM10007853_03730</name>
</gene>
<evidence type="ECO:0000313" key="2">
    <source>
        <dbReference type="EMBL" id="GLQ22499.1"/>
    </source>
</evidence>
<reference evidence="2" key="2">
    <citation type="submission" date="2023-01" db="EMBL/GenBank/DDBJ databases">
        <title>Draft genome sequence of Algimonas ampicilliniresistens strain NBRC 108219.</title>
        <authorList>
            <person name="Sun Q."/>
            <person name="Mori K."/>
        </authorList>
    </citation>
    <scope>NUCLEOTIDE SEQUENCE</scope>
    <source>
        <strain evidence="2">NBRC 108219</strain>
    </source>
</reference>
<evidence type="ECO:0000313" key="3">
    <source>
        <dbReference type="Proteomes" id="UP001161391"/>
    </source>
</evidence>
<dbReference type="EMBL" id="BSNK01000001">
    <property type="protein sequence ID" value="GLQ22499.1"/>
    <property type="molecule type" value="Genomic_DNA"/>
</dbReference>
<reference evidence="2" key="1">
    <citation type="journal article" date="2014" name="Int. J. Syst. Evol. Microbiol.">
        <title>Complete genome of a new Firmicutes species belonging to the dominant human colonic microbiota ('Ruminococcus bicirculans') reveals two chromosomes and a selective capacity to utilize plant glucans.</title>
        <authorList>
            <consortium name="NISC Comparative Sequencing Program"/>
            <person name="Wegmann U."/>
            <person name="Louis P."/>
            <person name="Goesmann A."/>
            <person name="Henrissat B."/>
            <person name="Duncan S.H."/>
            <person name="Flint H.J."/>
        </authorList>
    </citation>
    <scope>NUCLEOTIDE SEQUENCE</scope>
    <source>
        <strain evidence="2">NBRC 108219</strain>
    </source>
</reference>
<sequence length="148" mass="16639">MKLENNSYVVIADSGKYLFLRNQGDADILDLRVVEHGVRDNPPTHEQGSDKPGRFPTSAKQYSAVTESDWHQLEKQHAGRNLANRINDLSEQLGLDSIVLVADPATLGRVRPLLSDRARSCVRTEIAKDLTHHPSPDIERILSVHRDR</sequence>